<proteinExistence type="predicted"/>
<keyword evidence="3" id="KW-1185">Reference proteome</keyword>
<keyword evidence="1" id="KW-0472">Membrane</keyword>
<dbReference type="Proteomes" id="UP001177003">
    <property type="component" value="Chromosome 2"/>
</dbReference>
<protein>
    <submittedName>
        <fullName evidence="2">Uncharacterized protein</fullName>
    </submittedName>
</protein>
<keyword evidence="1" id="KW-0812">Transmembrane</keyword>
<feature type="transmembrane region" description="Helical" evidence="1">
    <location>
        <begin position="14"/>
        <end position="34"/>
    </location>
</feature>
<dbReference type="AlphaFoldDB" id="A0AA35YEG2"/>
<organism evidence="2 3">
    <name type="scientific">Lactuca saligna</name>
    <name type="common">Willowleaf lettuce</name>
    <dbReference type="NCBI Taxonomy" id="75948"/>
    <lineage>
        <taxon>Eukaryota</taxon>
        <taxon>Viridiplantae</taxon>
        <taxon>Streptophyta</taxon>
        <taxon>Embryophyta</taxon>
        <taxon>Tracheophyta</taxon>
        <taxon>Spermatophyta</taxon>
        <taxon>Magnoliopsida</taxon>
        <taxon>eudicotyledons</taxon>
        <taxon>Gunneridae</taxon>
        <taxon>Pentapetalae</taxon>
        <taxon>asterids</taxon>
        <taxon>campanulids</taxon>
        <taxon>Asterales</taxon>
        <taxon>Asteraceae</taxon>
        <taxon>Cichorioideae</taxon>
        <taxon>Cichorieae</taxon>
        <taxon>Lactucinae</taxon>
        <taxon>Lactuca</taxon>
    </lineage>
</organism>
<keyword evidence="1" id="KW-1133">Transmembrane helix</keyword>
<evidence type="ECO:0000313" key="2">
    <source>
        <dbReference type="EMBL" id="CAI9270738.1"/>
    </source>
</evidence>
<accession>A0AA35YEG2</accession>
<sequence length="109" mass="13046">MEILNLPVFPITRVVFWSFFLFLSHSFYVLALIIDKIETEENGNTSMFNLRRMTKLIFFLRFLHQLCPRRLLLTTPSPLAYEDFLFQIQWSYVVSGVMLLLMRHKNIGR</sequence>
<reference evidence="2" key="1">
    <citation type="submission" date="2023-04" db="EMBL/GenBank/DDBJ databases">
        <authorList>
            <person name="Vijverberg K."/>
            <person name="Xiong W."/>
            <person name="Schranz E."/>
        </authorList>
    </citation>
    <scope>NUCLEOTIDE SEQUENCE</scope>
</reference>
<name>A0AA35YEG2_LACSI</name>
<evidence type="ECO:0000256" key="1">
    <source>
        <dbReference type="SAM" id="Phobius"/>
    </source>
</evidence>
<dbReference type="EMBL" id="OX465078">
    <property type="protein sequence ID" value="CAI9270738.1"/>
    <property type="molecule type" value="Genomic_DNA"/>
</dbReference>
<evidence type="ECO:0000313" key="3">
    <source>
        <dbReference type="Proteomes" id="UP001177003"/>
    </source>
</evidence>
<gene>
    <name evidence="2" type="ORF">LSALG_LOCUS11035</name>
</gene>